<dbReference type="InterPro" id="IPR036388">
    <property type="entry name" value="WH-like_DNA-bd_sf"/>
</dbReference>
<dbReference type="CDD" id="cd00090">
    <property type="entry name" value="HTH_ARSR"/>
    <property type="match status" value="1"/>
</dbReference>
<dbReference type="Pfam" id="PF01022">
    <property type="entry name" value="HTH_5"/>
    <property type="match status" value="1"/>
</dbReference>
<evidence type="ECO:0000256" key="2">
    <source>
        <dbReference type="ARBA" id="ARBA00023125"/>
    </source>
</evidence>
<dbReference type="Pfam" id="PF19361">
    <property type="entry name" value="DUF5937"/>
    <property type="match status" value="1"/>
</dbReference>
<dbReference type="InterPro" id="IPR011991">
    <property type="entry name" value="ArsR-like_HTH"/>
</dbReference>
<proteinExistence type="predicted"/>
<dbReference type="Gene3D" id="1.10.10.10">
    <property type="entry name" value="Winged helix-like DNA-binding domain superfamily/Winged helix DNA-binding domain"/>
    <property type="match status" value="1"/>
</dbReference>
<dbReference type="Proteomes" id="UP000054537">
    <property type="component" value="Unassembled WGS sequence"/>
</dbReference>
<dbReference type="SMART" id="SM00418">
    <property type="entry name" value="HTH_ARSR"/>
    <property type="match status" value="1"/>
</dbReference>
<keyword evidence="6" id="KW-1185">Reference proteome</keyword>
<dbReference type="GO" id="GO:0003700">
    <property type="term" value="F:DNA-binding transcription factor activity"/>
    <property type="evidence" value="ECO:0007669"/>
    <property type="project" value="InterPro"/>
</dbReference>
<dbReference type="InterPro" id="IPR045981">
    <property type="entry name" value="DUF5937"/>
</dbReference>
<evidence type="ECO:0000256" key="3">
    <source>
        <dbReference type="ARBA" id="ARBA00023163"/>
    </source>
</evidence>
<reference evidence="5 6" key="1">
    <citation type="submission" date="2014-10" db="EMBL/GenBank/DDBJ databases">
        <title>Draft genome sequence of Actinoplanes utahensis NRRL 12052.</title>
        <authorList>
            <person name="Velasco-Bucheli B."/>
            <person name="del Cerro C."/>
            <person name="Hormigo D."/>
            <person name="Garcia J.L."/>
            <person name="Acebal C."/>
            <person name="Arroyo M."/>
            <person name="de la Mata I."/>
        </authorList>
    </citation>
    <scope>NUCLEOTIDE SEQUENCE [LARGE SCALE GENOMIC DNA]</scope>
    <source>
        <strain evidence="5 6">NRRL 12052</strain>
    </source>
</reference>
<dbReference type="InterPro" id="IPR036390">
    <property type="entry name" value="WH_DNA-bd_sf"/>
</dbReference>
<accession>A0A0A6UQW0</accession>
<dbReference type="eggNOG" id="COG0640">
    <property type="taxonomic scope" value="Bacteria"/>
</dbReference>
<evidence type="ECO:0000256" key="1">
    <source>
        <dbReference type="ARBA" id="ARBA00023015"/>
    </source>
</evidence>
<dbReference type="InterPro" id="IPR001845">
    <property type="entry name" value="HTH_ArsR_DNA-bd_dom"/>
</dbReference>
<keyword evidence="2" id="KW-0238">DNA-binding</keyword>
<dbReference type="SUPFAM" id="SSF46785">
    <property type="entry name" value="Winged helix' DNA-binding domain"/>
    <property type="match status" value="1"/>
</dbReference>
<organism evidence="5 6">
    <name type="scientific">Actinoplanes utahensis</name>
    <dbReference type="NCBI Taxonomy" id="1869"/>
    <lineage>
        <taxon>Bacteria</taxon>
        <taxon>Bacillati</taxon>
        <taxon>Actinomycetota</taxon>
        <taxon>Actinomycetes</taxon>
        <taxon>Micromonosporales</taxon>
        <taxon>Micromonosporaceae</taxon>
        <taxon>Actinoplanes</taxon>
    </lineage>
</organism>
<dbReference type="PANTHER" id="PTHR43132">
    <property type="entry name" value="ARSENICAL RESISTANCE OPERON REPRESSOR ARSR-RELATED"/>
    <property type="match status" value="1"/>
</dbReference>
<evidence type="ECO:0000259" key="4">
    <source>
        <dbReference type="SMART" id="SM00418"/>
    </source>
</evidence>
<name>A0A0A6UQW0_ACTUT</name>
<sequence>MLRFVVGAEDLLRTRFALSPVFDLLNLIRALAGPHPRGIPEAWLSRLRSGFRTLRDDPALEAILALHTEQSGATFICPPPRRLGQTIGEDLAALRAAPAGGVREELDFYLGHRMPESARAFLTSADMLDRIAVFLEAAWAVLLAGDWPRLRLLCERDVVHRSADLGRAGWAAALAGLHPKVRWRDGGIDLVGRSGPVTDLGGAGLLLVPSVFIWPEYAVFPDEPWPKAIVYPARGVATLLEHGPPQAPEHLAALIGRSRALILAMLADPASTSHLSRALGMAVGAVGDHLAVLHRSGLVERARSGRSVLYRRTPLGDELTTPRTPASR</sequence>
<dbReference type="GO" id="GO:0003677">
    <property type="term" value="F:DNA binding"/>
    <property type="evidence" value="ECO:0007669"/>
    <property type="project" value="UniProtKB-KW"/>
</dbReference>
<evidence type="ECO:0000313" key="5">
    <source>
        <dbReference type="EMBL" id="KHD77428.1"/>
    </source>
</evidence>
<dbReference type="STRING" id="1869.MB27_11170"/>
<keyword evidence="3" id="KW-0804">Transcription</keyword>
<dbReference type="RefSeq" id="WP_043524347.1">
    <property type="nucleotide sequence ID" value="NZ_BAABKU010000020.1"/>
</dbReference>
<dbReference type="EMBL" id="JRTT01000011">
    <property type="protein sequence ID" value="KHD77428.1"/>
    <property type="molecule type" value="Genomic_DNA"/>
</dbReference>
<dbReference type="InterPro" id="IPR051011">
    <property type="entry name" value="Metal_resp_trans_reg"/>
</dbReference>
<dbReference type="PANTHER" id="PTHR43132:SF6">
    <property type="entry name" value="HTH-TYPE TRANSCRIPTIONAL REPRESSOR CZRA"/>
    <property type="match status" value="1"/>
</dbReference>
<evidence type="ECO:0000313" key="6">
    <source>
        <dbReference type="Proteomes" id="UP000054537"/>
    </source>
</evidence>
<keyword evidence="1" id="KW-0805">Transcription regulation</keyword>
<comment type="caution">
    <text evidence="5">The sequence shown here is derived from an EMBL/GenBank/DDBJ whole genome shotgun (WGS) entry which is preliminary data.</text>
</comment>
<dbReference type="AlphaFoldDB" id="A0A0A6UQW0"/>
<dbReference type="OrthoDB" id="3542816at2"/>
<gene>
    <name evidence="5" type="ORF">MB27_11170</name>
</gene>
<feature type="domain" description="HTH arsR-type" evidence="4">
    <location>
        <begin position="249"/>
        <end position="320"/>
    </location>
</feature>
<protein>
    <submittedName>
        <fullName evidence="5">Regulatory protein</fullName>
    </submittedName>
</protein>